<organism evidence="3 4">
    <name type="scientific">Nocardioides iriomotensis</name>
    <dbReference type="NCBI Taxonomy" id="715784"/>
    <lineage>
        <taxon>Bacteria</taxon>
        <taxon>Bacillati</taxon>
        <taxon>Actinomycetota</taxon>
        <taxon>Actinomycetes</taxon>
        <taxon>Propionibacteriales</taxon>
        <taxon>Nocardioidaceae</taxon>
        <taxon>Nocardioides</taxon>
    </lineage>
</organism>
<protein>
    <recommendedName>
        <fullName evidence="2">YoaR-like putative peptidoglycan binding domain-containing protein</fullName>
    </recommendedName>
</protein>
<keyword evidence="1" id="KW-0472">Membrane</keyword>
<evidence type="ECO:0000259" key="2">
    <source>
        <dbReference type="Pfam" id="PF12229"/>
    </source>
</evidence>
<dbReference type="OrthoDB" id="9813301at2"/>
<name>A0A4Q5J8J1_9ACTN</name>
<dbReference type="Pfam" id="PF04294">
    <property type="entry name" value="VanW"/>
    <property type="match status" value="1"/>
</dbReference>
<dbReference type="RefSeq" id="WP_129985715.1">
    <property type="nucleotide sequence ID" value="NZ_SDPU01000012.1"/>
</dbReference>
<dbReference type="InterPro" id="IPR052913">
    <property type="entry name" value="Glycopeptide_resist_protein"/>
</dbReference>
<evidence type="ECO:0000256" key="1">
    <source>
        <dbReference type="SAM" id="Phobius"/>
    </source>
</evidence>
<gene>
    <name evidence="3" type="ORF">ETU37_04430</name>
</gene>
<dbReference type="Pfam" id="PF12229">
    <property type="entry name" value="PG_binding_4"/>
    <property type="match status" value="1"/>
</dbReference>
<evidence type="ECO:0000313" key="4">
    <source>
        <dbReference type="Proteomes" id="UP000291189"/>
    </source>
</evidence>
<dbReference type="AlphaFoldDB" id="A0A4Q5J8J1"/>
<keyword evidence="1" id="KW-0812">Transmembrane</keyword>
<dbReference type="Proteomes" id="UP000291189">
    <property type="component" value="Unassembled WGS sequence"/>
</dbReference>
<dbReference type="InterPro" id="IPR007391">
    <property type="entry name" value="Vancomycin_resist_VanW"/>
</dbReference>
<feature type="domain" description="YoaR-like putative peptidoglycan binding" evidence="2">
    <location>
        <begin position="97"/>
        <end position="188"/>
    </location>
</feature>
<dbReference type="EMBL" id="SDPU01000012">
    <property type="protein sequence ID" value="RYU14159.1"/>
    <property type="molecule type" value="Genomic_DNA"/>
</dbReference>
<evidence type="ECO:0000313" key="3">
    <source>
        <dbReference type="EMBL" id="RYU14159.1"/>
    </source>
</evidence>
<feature type="transmembrane region" description="Helical" evidence="1">
    <location>
        <begin position="15"/>
        <end position="37"/>
    </location>
</feature>
<reference evidence="3 4" key="1">
    <citation type="submission" date="2019-01" db="EMBL/GenBank/DDBJ databases">
        <title>Nocardioides guangzhouensis sp. nov., an actinobacterium isolated from soil.</title>
        <authorList>
            <person name="Fu Y."/>
            <person name="Cai Y."/>
            <person name="Lin Z."/>
            <person name="Chen P."/>
        </authorList>
    </citation>
    <scope>NUCLEOTIDE SEQUENCE [LARGE SCALE GENOMIC DNA]</scope>
    <source>
        <strain evidence="3 4">NBRC 105384</strain>
    </source>
</reference>
<proteinExistence type="predicted"/>
<dbReference type="InterPro" id="IPR022029">
    <property type="entry name" value="YoaR-like_PG-bd"/>
</dbReference>
<accession>A0A4Q5J8J1</accession>
<dbReference type="PANTHER" id="PTHR35788:SF1">
    <property type="entry name" value="EXPORTED PROTEIN"/>
    <property type="match status" value="1"/>
</dbReference>
<dbReference type="PANTHER" id="PTHR35788">
    <property type="entry name" value="EXPORTED PROTEIN-RELATED"/>
    <property type="match status" value="1"/>
</dbReference>
<sequence length="576" mass="62306">MSRDRDPYRTNDRRVIPWLLLGLVLLFGGAYLAAYAVTGDRVPRGATVAGVDIGGLEPAGARAALADGLDDTRGAPVKVRALGERGRIDPGRAGLDVDVAASVAQAGGGRSWNPARIWDSLTGGDDFDAIVTVDEPRLTKALDEFGDKVDTKPRDGRVLFKGDRAVAKEPRTGQVVDRDGSLGPVTDAYLAGLTEPDVERVELPTTTADPDIGKADVSTAMHSFANPAVSGDVRIELENEQVVLRPVDFLPALSMKVEDGDLAPVLDRDVLLKAVDDRMAGNPLAAKDATVVLRNGAPKVVKSQKGVTYNPDELVGGFLDVVKTTGNRTLRVSSVVSKPDFSTKDARNLGIKEVVSEFTTYYPHASYRNTNLGRAAELVNGTVLKPGDVFSLNDVVGERTKENGFTEGFIISDGVYKEDFGGGVSQVATTTFNAMFFAGLKDIEHKPHSFYIDRYPVGREATVAWPYVDLQFQNDTDHGVLVQAYITPSTPSRSGAMTVKMWSTKTWDIKASTSDRYNQTQPETRRLSGDDCVPNEGYGGFDIDVFRSFFQPGGDELVKRETFHTTYTPSDTVICS</sequence>
<keyword evidence="1" id="KW-1133">Transmembrane helix</keyword>
<keyword evidence="4" id="KW-1185">Reference proteome</keyword>
<comment type="caution">
    <text evidence="3">The sequence shown here is derived from an EMBL/GenBank/DDBJ whole genome shotgun (WGS) entry which is preliminary data.</text>
</comment>